<protein>
    <submittedName>
        <fullName evidence="1">Uncharacterized protein</fullName>
    </submittedName>
</protein>
<name>A0A0C3PS49_PISTI</name>
<keyword evidence="2" id="KW-1185">Reference proteome</keyword>
<reference evidence="2" key="2">
    <citation type="submission" date="2015-01" db="EMBL/GenBank/DDBJ databases">
        <title>Evolutionary Origins and Diversification of the Mycorrhizal Mutualists.</title>
        <authorList>
            <consortium name="DOE Joint Genome Institute"/>
            <consortium name="Mycorrhizal Genomics Consortium"/>
            <person name="Kohler A."/>
            <person name="Kuo A."/>
            <person name="Nagy L.G."/>
            <person name="Floudas D."/>
            <person name="Copeland A."/>
            <person name="Barry K.W."/>
            <person name="Cichocki N."/>
            <person name="Veneault-Fourrey C."/>
            <person name="LaButti K."/>
            <person name="Lindquist E.A."/>
            <person name="Lipzen A."/>
            <person name="Lundell T."/>
            <person name="Morin E."/>
            <person name="Murat C."/>
            <person name="Riley R."/>
            <person name="Ohm R."/>
            <person name="Sun H."/>
            <person name="Tunlid A."/>
            <person name="Henrissat B."/>
            <person name="Grigoriev I.V."/>
            <person name="Hibbett D.S."/>
            <person name="Martin F."/>
        </authorList>
    </citation>
    <scope>NUCLEOTIDE SEQUENCE [LARGE SCALE GENOMIC DNA]</scope>
    <source>
        <strain evidence="2">Marx 270</strain>
    </source>
</reference>
<accession>A0A0C3PS49</accession>
<dbReference type="AlphaFoldDB" id="A0A0C3PS49"/>
<proteinExistence type="predicted"/>
<dbReference type="InParanoid" id="A0A0C3PS49"/>
<evidence type="ECO:0000313" key="1">
    <source>
        <dbReference type="EMBL" id="KIO11931.1"/>
    </source>
</evidence>
<organism evidence="1 2">
    <name type="scientific">Pisolithus tinctorius Marx 270</name>
    <dbReference type="NCBI Taxonomy" id="870435"/>
    <lineage>
        <taxon>Eukaryota</taxon>
        <taxon>Fungi</taxon>
        <taxon>Dikarya</taxon>
        <taxon>Basidiomycota</taxon>
        <taxon>Agaricomycotina</taxon>
        <taxon>Agaricomycetes</taxon>
        <taxon>Agaricomycetidae</taxon>
        <taxon>Boletales</taxon>
        <taxon>Sclerodermatineae</taxon>
        <taxon>Pisolithaceae</taxon>
        <taxon>Pisolithus</taxon>
    </lineage>
</organism>
<evidence type="ECO:0000313" key="2">
    <source>
        <dbReference type="Proteomes" id="UP000054217"/>
    </source>
</evidence>
<reference evidence="1 2" key="1">
    <citation type="submission" date="2014-04" db="EMBL/GenBank/DDBJ databases">
        <authorList>
            <consortium name="DOE Joint Genome Institute"/>
            <person name="Kuo A."/>
            <person name="Kohler A."/>
            <person name="Costa M.D."/>
            <person name="Nagy L.G."/>
            <person name="Floudas D."/>
            <person name="Copeland A."/>
            <person name="Barry K.W."/>
            <person name="Cichocki N."/>
            <person name="Veneault-Fourrey C."/>
            <person name="LaButti K."/>
            <person name="Lindquist E.A."/>
            <person name="Lipzen A."/>
            <person name="Lundell T."/>
            <person name="Morin E."/>
            <person name="Murat C."/>
            <person name="Sun H."/>
            <person name="Tunlid A."/>
            <person name="Henrissat B."/>
            <person name="Grigoriev I.V."/>
            <person name="Hibbett D.S."/>
            <person name="Martin F."/>
            <person name="Nordberg H.P."/>
            <person name="Cantor M.N."/>
            <person name="Hua S.X."/>
        </authorList>
    </citation>
    <scope>NUCLEOTIDE SEQUENCE [LARGE SCALE GENOMIC DNA]</scope>
    <source>
        <strain evidence="1 2">Marx 270</strain>
    </source>
</reference>
<dbReference type="OrthoDB" id="3543113at2759"/>
<dbReference type="HOGENOM" id="CLU_2334516_0_0_1"/>
<dbReference type="Proteomes" id="UP000054217">
    <property type="component" value="Unassembled WGS sequence"/>
</dbReference>
<gene>
    <name evidence="1" type="ORF">M404DRAFT_20496</name>
</gene>
<sequence>MCLPDHLWTIEVVGDVRILFLEEEPSHEDWASLEAIFSEDLFYELFSSLHTLHLGFFNLPFNIYAEGVDSLSLLASIPLPHLIQLGFEIYPPLRPDPD</sequence>
<dbReference type="EMBL" id="KN831949">
    <property type="protein sequence ID" value="KIO11931.1"/>
    <property type="molecule type" value="Genomic_DNA"/>
</dbReference>